<dbReference type="InterPro" id="IPR009620">
    <property type="entry name" value="UPF0236"/>
</dbReference>
<comment type="caution">
    <text evidence="3">The sequence shown here is derived from an EMBL/GenBank/DDBJ whole genome shotgun (WGS) entry which is preliminary data.</text>
</comment>
<evidence type="ECO:0000256" key="2">
    <source>
        <dbReference type="SAM" id="MobiDB-lite"/>
    </source>
</evidence>
<feature type="region of interest" description="Disordered" evidence="2">
    <location>
        <begin position="436"/>
        <end position="459"/>
    </location>
</feature>
<evidence type="ECO:0000313" key="4">
    <source>
        <dbReference type="Proteomes" id="UP000324105"/>
    </source>
</evidence>
<dbReference type="EMBL" id="VIBR01000001">
    <property type="protein sequence ID" value="KAA0119583.1"/>
    <property type="molecule type" value="Genomic_DNA"/>
</dbReference>
<dbReference type="NCBIfam" id="NF033529">
    <property type="entry name" value="transpos_ISLre2"/>
    <property type="match status" value="1"/>
</dbReference>
<gene>
    <name evidence="3" type="ORF">FKX92_03340</name>
</gene>
<feature type="compositionally biased region" description="Basic residues" evidence="2">
    <location>
        <begin position="442"/>
        <end position="459"/>
    </location>
</feature>
<organism evidence="3 4">
    <name type="scientific">Streptococcus sanguinis</name>
    <dbReference type="NCBI Taxonomy" id="1305"/>
    <lineage>
        <taxon>Bacteria</taxon>
        <taxon>Bacillati</taxon>
        <taxon>Bacillota</taxon>
        <taxon>Bacilli</taxon>
        <taxon>Lactobacillales</taxon>
        <taxon>Streptococcaceae</taxon>
        <taxon>Streptococcus</taxon>
    </lineage>
</organism>
<dbReference type="AlphaFoldDB" id="A0A5A7ZU16"/>
<comment type="similarity">
    <text evidence="1">Belongs to the UPF0236 family.</text>
</comment>
<reference evidence="3 4" key="1">
    <citation type="submission" date="2019-06" db="EMBL/GenBank/DDBJ databases">
        <title>Genome sequence and analysis of a MDR-Streptococcus sanguis isolated from throat swab of children with scarlet fever from Hangzhou,China.</title>
        <authorList>
            <person name="Huang Y."/>
            <person name="Xie L."/>
            <person name="Liu W."/>
        </authorList>
    </citation>
    <scope>NUCLEOTIDE SEQUENCE [LARGE SCALE GENOMIC DNA]</scope>
    <source>
        <strain evidence="3 4">S28</strain>
    </source>
</reference>
<evidence type="ECO:0000256" key="1">
    <source>
        <dbReference type="ARBA" id="ARBA00006539"/>
    </source>
</evidence>
<accession>A0A5A7ZU16</accession>
<name>A0A5A7ZU16_STRSA</name>
<protein>
    <submittedName>
        <fullName evidence="3">ISLre2 family transposase</fullName>
    </submittedName>
</protein>
<sequence length="459" mass="53207">MGVTVLDERKFLEDLRKQNEEAFLKAVTRYDDQVAPSMRARGYKLKNRSARTVAFIFGEICFERNRWYKKGTCKVPVDEWLGLEKHSRFSMELIYQINQISTCTTYRKTADLIEFMTGINLTKDTVLKAVKRAAALKKEQEEYDLLSLPEAIEENKTSPERLYIEGDGVWVKTRSKQGEEAKYSNISHYVIHTGSEQVGQSKRRQLKNKKNVLSLSGSKAKEQVLDYVHQTYKTGKGTTLITNSDGGPGYGGRVFKDFATAFKVQRHEHFWDPYHLQQEIEKNYKAQPEELKELLKQAIYQHDFDLLQTTIDTTESLIDDEEETATFQDFARRLKRNFSYTKPASLRNLPKKGIGVMESQHRRLTYRMKNQGMIWSLEGAEIMANMILAVEEGTLRELFFGDWRKASQKMKALDKVSGGKVRKYMNHLDSLKRNFQIGEGRKSHKARRQSHKKGATILR</sequence>
<dbReference type="Proteomes" id="UP000324105">
    <property type="component" value="Unassembled WGS sequence"/>
</dbReference>
<evidence type="ECO:0000313" key="3">
    <source>
        <dbReference type="EMBL" id="KAA0119583.1"/>
    </source>
</evidence>
<dbReference type="RefSeq" id="WP_149565531.1">
    <property type="nucleotide sequence ID" value="NZ_VIBR01000001.1"/>
</dbReference>
<dbReference type="Pfam" id="PF06782">
    <property type="entry name" value="UPF0236"/>
    <property type="match status" value="1"/>
</dbReference>
<proteinExistence type="inferred from homology"/>